<dbReference type="EMBL" id="HACG01002197">
    <property type="protein sequence ID" value="CEK49062.1"/>
    <property type="molecule type" value="Transcribed_RNA"/>
</dbReference>
<evidence type="ECO:0000313" key="1">
    <source>
        <dbReference type="EMBL" id="CEK49062.1"/>
    </source>
</evidence>
<gene>
    <name evidence="1" type="primary">ORF6258</name>
</gene>
<sequence>MKSSSYFSYIPGVVTLETQTVETSLATYIHTHTCIYKTNTLILTLNQSGREFKEFIITLFTSRTGCLREQREKCV</sequence>
<reference evidence="1" key="1">
    <citation type="submission" date="2014-12" db="EMBL/GenBank/DDBJ databases">
        <title>Insight into the proteome of Arion vulgaris.</title>
        <authorList>
            <person name="Aradska J."/>
            <person name="Bulat T."/>
            <person name="Smidak R."/>
            <person name="Sarate P."/>
            <person name="Gangsoo J."/>
            <person name="Sialana F."/>
            <person name="Bilban M."/>
            <person name="Lubec G."/>
        </authorList>
    </citation>
    <scope>NUCLEOTIDE SEQUENCE</scope>
    <source>
        <tissue evidence="1">Skin</tissue>
    </source>
</reference>
<name>A0A0B6XYB6_9EUPU</name>
<organism evidence="1">
    <name type="scientific">Arion vulgaris</name>
    <dbReference type="NCBI Taxonomy" id="1028688"/>
    <lineage>
        <taxon>Eukaryota</taxon>
        <taxon>Metazoa</taxon>
        <taxon>Spiralia</taxon>
        <taxon>Lophotrochozoa</taxon>
        <taxon>Mollusca</taxon>
        <taxon>Gastropoda</taxon>
        <taxon>Heterobranchia</taxon>
        <taxon>Euthyneura</taxon>
        <taxon>Panpulmonata</taxon>
        <taxon>Eupulmonata</taxon>
        <taxon>Stylommatophora</taxon>
        <taxon>Helicina</taxon>
        <taxon>Arionoidea</taxon>
        <taxon>Arionidae</taxon>
        <taxon>Arion</taxon>
    </lineage>
</organism>
<dbReference type="AlphaFoldDB" id="A0A0B6XYB6"/>
<accession>A0A0B6XYB6</accession>
<proteinExistence type="predicted"/>
<protein>
    <submittedName>
        <fullName evidence="1">Uncharacterized protein</fullName>
    </submittedName>
</protein>